<evidence type="ECO:0008006" key="9">
    <source>
        <dbReference type="Google" id="ProtNLM"/>
    </source>
</evidence>
<keyword evidence="4" id="KW-0479">Metal-binding</keyword>
<keyword evidence="7" id="KW-0560">Oxidoreductase</keyword>
<evidence type="ECO:0000256" key="2">
    <source>
        <dbReference type="ARBA" id="ARBA00022435"/>
    </source>
</evidence>
<dbReference type="PANTHER" id="PTHR36999:SF1">
    <property type="entry name" value="ISOCITRATE DEHYDROGENASE (NADP(+))"/>
    <property type="match status" value="1"/>
</dbReference>
<evidence type="ECO:0000256" key="1">
    <source>
        <dbReference type="ARBA" id="ARBA00001946"/>
    </source>
</evidence>
<evidence type="ECO:0000256" key="3">
    <source>
        <dbReference type="ARBA" id="ARBA00022532"/>
    </source>
</evidence>
<dbReference type="GO" id="GO:0006099">
    <property type="term" value="P:tricarboxylic acid cycle"/>
    <property type="evidence" value="ECO:0007669"/>
    <property type="project" value="UniProtKB-KW"/>
</dbReference>
<protein>
    <recommendedName>
        <fullName evidence="9">Isopropylmalate dehydrogenase-like domain-containing protein</fullName>
    </recommendedName>
</protein>
<dbReference type="GO" id="GO:0006097">
    <property type="term" value="P:glyoxylate cycle"/>
    <property type="evidence" value="ECO:0007669"/>
    <property type="project" value="UniProtKB-KW"/>
</dbReference>
<organism evidence="8">
    <name type="scientific">marine sediment metagenome</name>
    <dbReference type="NCBI Taxonomy" id="412755"/>
    <lineage>
        <taxon>unclassified sequences</taxon>
        <taxon>metagenomes</taxon>
        <taxon>ecological metagenomes</taxon>
    </lineage>
</organism>
<accession>A0A0F9QZ98</accession>
<dbReference type="AlphaFoldDB" id="A0A0F9QZ98"/>
<dbReference type="EMBL" id="LAZR01003426">
    <property type="protein sequence ID" value="KKN18446.1"/>
    <property type="molecule type" value="Genomic_DNA"/>
</dbReference>
<reference evidence="8" key="1">
    <citation type="journal article" date="2015" name="Nature">
        <title>Complex archaea that bridge the gap between prokaryotes and eukaryotes.</title>
        <authorList>
            <person name="Spang A."/>
            <person name="Saw J.H."/>
            <person name="Jorgensen S.L."/>
            <person name="Zaremba-Niedzwiedzka K."/>
            <person name="Martijn J."/>
            <person name="Lind A.E."/>
            <person name="van Eijk R."/>
            <person name="Schleper C."/>
            <person name="Guy L."/>
            <person name="Ettema T.J."/>
        </authorList>
    </citation>
    <scope>NUCLEOTIDE SEQUENCE</scope>
</reference>
<name>A0A0F9QZ98_9ZZZZ</name>
<dbReference type="SUPFAM" id="SSF53659">
    <property type="entry name" value="Isocitrate/Isopropylmalate dehydrogenase-like"/>
    <property type="match status" value="1"/>
</dbReference>
<evidence type="ECO:0000256" key="4">
    <source>
        <dbReference type="ARBA" id="ARBA00022723"/>
    </source>
</evidence>
<keyword evidence="3" id="KW-0816">Tricarboxylic acid cycle</keyword>
<evidence type="ECO:0000313" key="8">
    <source>
        <dbReference type="EMBL" id="KKN18446.1"/>
    </source>
</evidence>
<keyword evidence="6" id="KW-0521">NADP</keyword>
<evidence type="ECO:0000256" key="7">
    <source>
        <dbReference type="ARBA" id="ARBA00023002"/>
    </source>
</evidence>
<dbReference type="PANTHER" id="PTHR36999">
    <property type="entry name" value="ISOCITRATE DEHYDROGENASE [NADP]"/>
    <property type="match status" value="1"/>
</dbReference>
<gene>
    <name evidence="8" type="ORF">LCGC14_0955760</name>
</gene>
<keyword evidence="2" id="KW-0329">Glyoxylate bypass</keyword>
<dbReference type="GO" id="GO:0004450">
    <property type="term" value="F:isocitrate dehydrogenase (NADP+) activity"/>
    <property type="evidence" value="ECO:0007669"/>
    <property type="project" value="InterPro"/>
</dbReference>
<feature type="non-terminal residue" evidence="8">
    <location>
        <position position="190"/>
    </location>
</feature>
<dbReference type="GO" id="GO:0046872">
    <property type="term" value="F:metal ion binding"/>
    <property type="evidence" value="ECO:0007669"/>
    <property type="project" value="UniProtKB-KW"/>
</dbReference>
<evidence type="ECO:0000256" key="6">
    <source>
        <dbReference type="ARBA" id="ARBA00022857"/>
    </source>
</evidence>
<comment type="cofactor">
    <cofactor evidence="1">
        <name>Mg(2+)</name>
        <dbReference type="ChEBI" id="CHEBI:18420"/>
    </cofactor>
</comment>
<dbReference type="Pfam" id="PF03971">
    <property type="entry name" value="IDH"/>
    <property type="match status" value="1"/>
</dbReference>
<keyword evidence="5" id="KW-0460">Magnesium</keyword>
<comment type="caution">
    <text evidence="8">The sequence shown here is derived from an EMBL/GenBank/DDBJ whole genome shotgun (WGS) entry which is preliminary data.</text>
</comment>
<proteinExistence type="predicted"/>
<dbReference type="InterPro" id="IPR004436">
    <property type="entry name" value="Isocitrate_DH_NADP_mono"/>
</dbReference>
<sequence>MKPSKAKIIYTLTDEAPALATRSLLPILETYAKPAGIEFETSDISLAARILATFPDHLEQSQRVPDALSELGEYTKDPDANIIKLPNVSASIPQLRAAINELREQGYKLPEYKENPETDEEKEITARYAKVLGSAVNPVLREGNSDRRAPAAVKAFARKYPHTMGEWSPASRTHVAHMSGGDFYSNEQSL</sequence>
<evidence type="ECO:0000256" key="5">
    <source>
        <dbReference type="ARBA" id="ARBA00022842"/>
    </source>
</evidence>